<sequence length="95" mass="10585">MDRCSRLTLVHHPFPSHLGEIVSFENALMGTGLPVNLQSASQLPVPEAGAHLYLASTRPHPSNNRERILRRSEWIQSAADVGQPELKLLLHSSLW</sequence>
<dbReference type="AlphaFoldDB" id="A0A0P1A8Q5"/>
<name>A0A0P1A8Q5_PLAHL</name>
<accession>A0A0P1A8Q5</accession>
<evidence type="ECO:0000313" key="2">
    <source>
        <dbReference type="Proteomes" id="UP000054928"/>
    </source>
</evidence>
<dbReference type="GeneID" id="36399072"/>
<evidence type="ECO:0000313" key="1">
    <source>
        <dbReference type="EMBL" id="CEG36768.1"/>
    </source>
</evidence>
<reference evidence="2" key="1">
    <citation type="submission" date="2014-09" db="EMBL/GenBank/DDBJ databases">
        <authorList>
            <person name="Sharma Rahul"/>
            <person name="Thines Marco"/>
        </authorList>
    </citation>
    <scope>NUCLEOTIDE SEQUENCE [LARGE SCALE GENOMIC DNA]</scope>
</reference>
<organism evidence="1 2">
    <name type="scientific">Plasmopara halstedii</name>
    <name type="common">Downy mildew of sunflower</name>
    <dbReference type="NCBI Taxonomy" id="4781"/>
    <lineage>
        <taxon>Eukaryota</taxon>
        <taxon>Sar</taxon>
        <taxon>Stramenopiles</taxon>
        <taxon>Oomycota</taxon>
        <taxon>Peronosporomycetes</taxon>
        <taxon>Peronosporales</taxon>
        <taxon>Peronosporaceae</taxon>
        <taxon>Plasmopara</taxon>
    </lineage>
</organism>
<proteinExistence type="predicted"/>
<dbReference type="RefSeq" id="XP_024573137.1">
    <property type="nucleotide sequence ID" value="XM_024722018.1"/>
</dbReference>
<protein>
    <submittedName>
        <fullName evidence="1">Uncharacterized protein</fullName>
    </submittedName>
</protein>
<dbReference type="Proteomes" id="UP000054928">
    <property type="component" value="Unassembled WGS sequence"/>
</dbReference>
<keyword evidence="2" id="KW-1185">Reference proteome</keyword>
<dbReference type="EMBL" id="CCYD01000246">
    <property type="protein sequence ID" value="CEG36768.1"/>
    <property type="molecule type" value="Genomic_DNA"/>
</dbReference>